<feature type="compositionally biased region" description="Low complexity" evidence="1">
    <location>
        <begin position="361"/>
        <end position="380"/>
    </location>
</feature>
<evidence type="ECO:0000313" key="3">
    <source>
        <dbReference type="Proteomes" id="UP000199400"/>
    </source>
</evidence>
<reference evidence="3" key="1">
    <citation type="submission" date="2016-10" db="EMBL/GenBank/DDBJ databases">
        <authorList>
            <person name="Varghese N."/>
            <person name="Submissions S."/>
        </authorList>
    </citation>
    <scope>NUCLEOTIDE SEQUENCE [LARGE SCALE GENOMIC DNA]</scope>
    <source>
        <strain evidence="3">ATCC 25963</strain>
    </source>
</reference>
<dbReference type="Proteomes" id="UP000199400">
    <property type="component" value="Unassembled WGS sequence"/>
</dbReference>
<organism evidence="2 3">
    <name type="scientific">Nannocystis exedens</name>
    <dbReference type="NCBI Taxonomy" id="54"/>
    <lineage>
        <taxon>Bacteria</taxon>
        <taxon>Pseudomonadati</taxon>
        <taxon>Myxococcota</taxon>
        <taxon>Polyangia</taxon>
        <taxon>Nannocystales</taxon>
        <taxon>Nannocystaceae</taxon>
        <taxon>Nannocystis</taxon>
    </lineage>
</organism>
<keyword evidence="3" id="KW-1185">Reference proteome</keyword>
<gene>
    <name evidence="2" type="ORF">SAMN02745121_03486</name>
</gene>
<evidence type="ECO:0000313" key="2">
    <source>
        <dbReference type="EMBL" id="SFE22077.1"/>
    </source>
</evidence>
<dbReference type="AlphaFoldDB" id="A0A1I1YRD4"/>
<proteinExistence type="predicted"/>
<dbReference type="RefSeq" id="WP_096328342.1">
    <property type="nucleotide sequence ID" value="NZ_FOMX01000010.1"/>
</dbReference>
<protein>
    <recommendedName>
        <fullName evidence="4">MYXO-CTERM domain-containing protein</fullName>
    </recommendedName>
</protein>
<feature type="region of interest" description="Disordered" evidence="1">
    <location>
        <begin position="355"/>
        <end position="430"/>
    </location>
</feature>
<sequence>MFAHLFTTLSTLSLLFAADADSELGQFAIRPIPPEHGSSALTGIEPEPHAAWDKPPHRHTVYLNFDGAQLKSAAKVGVNAAEGTAGCVTGQLEYPAFSGTDEERLAIVEIFKTGVAPFGIRVVHEQRPPKHLPYSQIMIGGKGELLDAEPSSIFTCATDCGDSWWRETGFVFADSYPGEIQVLGDAALKVAGHHWGLDGLAGFNYIMNSFISGLPRTWSDRCVMTETSQPMCASVHDEFCGEGSKMQNDTAELLAMFGPNSVDDVPPTVHLLSPLDGAVLAPGQEFTVEAEVTDNFDGAGWRLMIPEAGQELPAYKRETEWVLTPPKGKYTIRVEALDHDGNVGFDEATIYVGVEPDGETTGDMPDTSTTGGDTGDTTGDTTDDPTGEPTGGFDPTTGSPTSTTGGSGTTSDGDGDGLPEAPDSQDGCACNGSQGAGHGWLGILLLVSLAHRGRRVRRS</sequence>
<accession>A0A1I1YRD4</accession>
<evidence type="ECO:0008006" key="4">
    <source>
        <dbReference type="Google" id="ProtNLM"/>
    </source>
</evidence>
<dbReference type="OrthoDB" id="9801549at2"/>
<evidence type="ECO:0000256" key="1">
    <source>
        <dbReference type="SAM" id="MobiDB-lite"/>
    </source>
</evidence>
<dbReference type="EMBL" id="FOMX01000010">
    <property type="protein sequence ID" value="SFE22077.1"/>
    <property type="molecule type" value="Genomic_DNA"/>
</dbReference>
<dbReference type="Gene3D" id="2.60.40.10">
    <property type="entry name" value="Immunoglobulins"/>
    <property type="match status" value="1"/>
</dbReference>
<feature type="compositionally biased region" description="Low complexity" evidence="1">
    <location>
        <begin position="387"/>
        <end position="412"/>
    </location>
</feature>
<dbReference type="InterPro" id="IPR013783">
    <property type="entry name" value="Ig-like_fold"/>
</dbReference>
<name>A0A1I1YRD4_9BACT</name>